<dbReference type="EMBL" id="BMLI01000001">
    <property type="protein sequence ID" value="GGM74104.1"/>
    <property type="molecule type" value="Genomic_DNA"/>
</dbReference>
<keyword evidence="2" id="KW-1185">Reference proteome</keyword>
<reference evidence="2" key="1">
    <citation type="journal article" date="2019" name="Int. J. Syst. Evol. Microbiol.">
        <title>The Global Catalogue of Microorganisms (GCM) 10K type strain sequencing project: providing services to taxonomists for standard genome sequencing and annotation.</title>
        <authorList>
            <consortium name="The Broad Institute Genomics Platform"/>
            <consortium name="The Broad Institute Genome Sequencing Center for Infectious Disease"/>
            <person name="Wu L."/>
            <person name="Ma J."/>
        </authorList>
    </citation>
    <scope>NUCLEOTIDE SEQUENCE [LARGE SCALE GENOMIC DNA]</scope>
    <source>
        <strain evidence="2">CGMCC 1.6375</strain>
    </source>
</reference>
<gene>
    <name evidence="1" type="ORF">GCM10010967_02060</name>
</gene>
<protein>
    <submittedName>
        <fullName evidence="1">Uncharacterized protein</fullName>
    </submittedName>
</protein>
<sequence>MALTKVLIAVKTYPTLSIKYNELVCTAGFLEDGSWIRIYPIPFRKLEYDKQFSKYDWIEIDLVRNTSDPRKESYKPKSIDCPMVRLGNIDTEGGTWRKRKEIVLKNVHTNMAELIASAKDPKKLISLAVFKPRQILDFLIEQVDRKWDAKKLATLKAQALQMDLFKNSENPFEVVDKLPYKFSYRFTSEDGLERTLMIEDWEIGALYWNCLKRHEGDEFKACEDVRKKYFDDFARTKDLYLFLGTTREFHLMAPNPFVIIGTFHPKPEAQLSLF</sequence>
<accession>A0ABQ2HCV2</accession>
<proteinExistence type="predicted"/>
<name>A0ABQ2HCV2_9BACT</name>
<comment type="caution">
    <text evidence="1">The sequence shown here is derived from an EMBL/GenBank/DDBJ whole genome shotgun (WGS) entry which is preliminary data.</text>
</comment>
<evidence type="ECO:0000313" key="1">
    <source>
        <dbReference type="EMBL" id="GGM74104.1"/>
    </source>
</evidence>
<dbReference type="RefSeq" id="WP_019941565.1">
    <property type="nucleotide sequence ID" value="NZ_BMLI01000001.1"/>
</dbReference>
<dbReference type="Proteomes" id="UP000632339">
    <property type="component" value="Unassembled WGS sequence"/>
</dbReference>
<evidence type="ECO:0000313" key="2">
    <source>
        <dbReference type="Proteomes" id="UP000632339"/>
    </source>
</evidence>
<organism evidence="1 2">
    <name type="scientific">Dyadobacter beijingensis</name>
    <dbReference type="NCBI Taxonomy" id="365489"/>
    <lineage>
        <taxon>Bacteria</taxon>
        <taxon>Pseudomonadati</taxon>
        <taxon>Bacteroidota</taxon>
        <taxon>Cytophagia</taxon>
        <taxon>Cytophagales</taxon>
        <taxon>Spirosomataceae</taxon>
        <taxon>Dyadobacter</taxon>
    </lineage>
</organism>